<evidence type="ECO:0000256" key="1">
    <source>
        <dbReference type="ARBA" id="ARBA00004571"/>
    </source>
</evidence>
<keyword evidence="11 17" id="KW-0798">TonB box</keyword>
<dbReference type="InterPro" id="IPR010105">
    <property type="entry name" value="TonB_sidphr_rcpt"/>
</dbReference>
<dbReference type="Pfam" id="PF00593">
    <property type="entry name" value="TonB_dep_Rec_b-barrel"/>
    <property type="match status" value="1"/>
</dbReference>
<evidence type="ECO:0000259" key="20">
    <source>
        <dbReference type="Pfam" id="PF07715"/>
    </source>
</evidence>
<keyword evidence="8 18" id="KW-0732">Signal</keyword>
<dbReference type="Gene3D" id="2.40.170.20">
    <property type="entry name" value="TonB-dependent receptor, beta-barrel domain"/>
    <property type="match status" value="1"/>
</dbReference>
<name>A0ABY5UJ13_9HYPH</name>
<dbReference type="Gene3D" id="2.170.130.10">
    <property type="entry name" value="TonB-dependent receptor, plug domain"/>
    <property type="match status" value="1"/>
</dbReference>
<dbReference type="PROSITE" id="PS52016">
    <property type="entry name" value="TONB_DEPENDENT_REC_3"/>
    <property type="match status" value="1"/>
</dbReference>
<organism evidence="21 22">
    <name type="scientific">Brucella pseudintermedia</name>
    <dbReference type="NCBI Taxonomy" id="370111"/>
    <lineage>
        <taxon>Bacteria</taxon>
        <taxon>Pseudomonadati</taxon>
        <taxon>Pseudomonadota</taxon>
        <taxon>Alphaproteobacteria</taxon>
        <taxon>Hyphomicrobiales</taxon>
        <taxon>Brucellaceae</taxon>
        <taxon>Brucella/Ochrobactrum group</taxon>
        <taxon>Brucella</taxon>
    </lineage>
</organism>
<protein>
    <recommendedName>
        <fullName evidence="3">Heme transporter BhuA</fullName>
    </recommendedName>
</protein>
<evidence type="ECO:0000256" key="9">
    <source>
        <dbReference type="ARBA" id="ARBA00023004"/>
    </source>
</evidence>
<keyword evidence="4 15" id="KW-0813">Transport</keyword>
<evidence type="ECO:0000256" key="4">
    <source>
        <dbReference type="ARBA" id="ARBA00022448"/>
    </source>
</evidence>
<evidence type="ECO:0000256" key="3">
    <source>
        <dbReference type="ARBA" id="ARBA00021261"/>
    </source>
</evidence>
<evidence type="ECO:0000256" key="15">
    <source>
        <dbReference type="PROSITE-ProRule" id="PRU01360"/>
    </source>
</evidence>
<dbReference type="RefSeq" id="WP_147380123.1">
    <property type="nucleotide sequence ID" value="NZ_CP099968.1"/>
</dbReference>
<accession>A0ABY5UJ13</accession>
<feature type="chain" id="PRO_5045897109" description="Heme transporter BhuA" evidence="18">
    <location>
        <begin position="22"/>
        <end position="716"/>
    </location>
</feature>
<evidence type="ECO:0000256" key="18">
    <source>
        <dbReference type="SAM" id="SignalP"/>
    </source>
</evidence>
<keyword evidence="10" id="KW-0406">Ion transport</keyword>
<evidence type="ECO:0000313" key="22">
    <source>
        <dbReference type="Proteomes" id="UP001058739"/>
    </source>
</evidence>
<keyword evidence="9" id="KW-0408">Iron</keyword>
<evidence type="ECO:0000256" key="10">
    <source>
        <dbReference type="ARBA" id="ARBA00023065"/>
    </source>
</evidence>
<feature type="domain" description="TonB-dependent receptor plug" evidence="20">
    <location>
        <begin position="72"/>
        <end position="166"/>
    </location>
</feature>
<evidence type="ECO:0000256" key="8">
    <source>
        <dbReference type="ARBA" id="ARBA00022729"/>
    </source>
</evidence>
<evidence type="ECO:0000256" key="12">
    <source>
        <dbReference type="ARBA" id="ARBA00023136"/>
    </source>
</evidence>
<keyword evidence="22" id="KW-1185">Reference proteome</keyword>
<evidence type="ECO:0000256" key="13">
    <source>
        <dbReference type="ARBA" id="ARBA00023170"/>
    </source>
</evidence>
<evidence type="ECO:0000256" key="11">
    <source>
        <dbReference type="ARBA" id="ARBA00023077"/>
    </source>
</evidence>
<evidence type="ECO:0000256" key="17">
    <source>
        <dbReference type="RuleBase" id="RU003357"/>
    </source>
</evidence>
<dbReference type="InterPro" id="IPR036942">
    <property type="entry name" value="Beta-barrel_TonB_sf"/>
</dbReference>
<proteinExistence type="inferred from homology"/>
<evidence type="ECO:0000256" key="2">
    <source>
        <dbReference type="ARBA" id="ARBA00009810"/>
    </source>
</evidence>
<comment type="similarity">
    <text evidence="2 15 17">Belongs to the TonB-dependent receptor family.</text>
</comment>
<reference evidence="21" key="1">
    <citation type="submission" date="2022-06" db="EMBL/GenBank/DDBJ databases">
        <title>Complete Genome Sequence of Deoxynivalenol-bioadsorption Ochrobactrum pseudintermedium ASAG-D25.</title>
        <authorList>
            <person name="Wang N."/>
        </authorList>
    </citation>
    <scope>NUCLEOTIDE SEQUENCE</scope>
    <source>
        <strain evidence="21">ASAG-D25</strain>
    </source>
</reference>
<evidence type="ECO:0000259" key="19">
    <source>
        <dbReference type="Pfam" id="PF00593"/>
    </source>
</evidence>
<keyword evidence="6" id="KW-0410">Iron transport</keyword>
<dbReference type="NCBIfam" id="TIGR01783">
    <property type="entry name" value="TonB-siderophor"/>
    <property type="match status" value="1"/>
</dbReference>
<keyword evidence="13 21" id="KW-0675">Receptor</keyword>
<dbReference type="PROSITE" id="PS01156">
    <property type="entry name" value="TONB_DEPENDENT_REC_2"/>
    <property type="match status" value="1"/>
</dbReference>
<dbReference type="InterPro" id="IPR010917">
    <property type="entry name" value="TonB_rcpt_CS"/>
</dbReference>
<dbReference type="PANTHER" id="PTHR32552:SF68">
    <property type="entry name" value="FERRICHROME OUTER MEMBRANE TRANSPORTER_PHAGE RECEPTOR"/>
    <property type="match status" value="1"/>
</dbReference>
<dbReference type="Proteomes" id="UP001058739">
    <property type="component" value="Chromosome 02"/>
</dbReference>
<evidence type="ECO:0000313" key="21">
    <source>
        <dbReference type="EMBL" id="UWL61755.1"/>
    </source>
</evidence>
<keyword evidence="7 15" id="KW-0812">Transmembrane</keyword>
<sequence>MMNRIKFMLAVSTALTAPALAQEQEKTQETVKLQPIVVQTGPSEGVTRTTAGEVKGYRAVTAKSATQTDTPLRQIPQSIQVIPRSILDDQGITSVGEALKNVSGAVGQAALQTPVYNGNYIRGFAAEQYLDGMTTYLQSGDPNALADVERIEVLKGPSAILYGGGSGTPLGGVINVVSKLPTADRFFEIGGTVGSEGYYAPYFDVNQPLNKEGTVLFRGTGTYVRSGSEIDVIDTRRYSINPTLTLTNNDDTTFTLQGRVSRWEQPEYQGLPAIGTVSGPFRIDRNLFIGTPDVSDSFSETKSITATLDHRFNDTWSTSTKLRYGQSSYNQISQIIISNTPDAGDSSWSLYNQKVEEERDEFSITSNVLGEFSTGRFDNKLLLGADYSRISEQAIMYMDGPVGIVDLLNPGNWPAYTEPSGVAMTDGDNVYRTYGAFAQIQSTYADRLHLLAGLRLARLEIDQNSPTYMRSDETSKTKLLPRVGAVFDLTDQFSIFADYSEGMKGNPFYFYSGTAVPETSKQYEAGIKFDLDYGLSGSAALFQIERSNVPVTDPGDPYGLTSLAIGKQRSRGFDMELTWQPDEHWKVLANYAYVDAELVEDIPGGATAGNKLNAIPKNSGGVWIDYSFTEGALKGWSAGTGIHAASGAPLDLANTYKTDGYVTADAAIRYKNNGFSASLVVKNITDEKYYIPYTYLVSGVAAAPGRSFFLNIAQRF</sequence>
<dbReference type="InterPro" id="IPR039426">
    <property type="entry name" value="TonB-dep_rcpt-like"/>
</dbReference>
<keyword evidence="12 15" id="KW-0472">Membrane</keyword>
<gene>
    <name evidence="21" type="ORF">NIK97_17895</name>
</gene>
<dbReference type="Pfam" id="PF07715">
    <property type="entry name" value="Plug"/>
    <property type="match status" value="1"/>
</dbReference>
<dbReference type="EMBL" id="CP099968">
    <property type="protein sequence ID" value="UWL61755.1"/>
    <property type="molecule type" value="Genomic_DNA"/>
</dbReference>
<dbReference type="SUPFAM" id="SSF56935">
    <property type="entry name" value="Porins"/>
    <property type="match status" value="1"/>
</dbReference>
<keyword evidence="14 15" id="KW-0998">Cell outer membrane</keyword>
<feature type="domain" description="TonB-dependent receptor-like beta-barrel" evidence="19">
    <location>
        <begin position="246"/>
        <end position="684"/>
    </location>
</feature>
<feature type="short sequence motif" description="TonB C-terminal box" evidence="16">
    <location>
        <begin position="699"/>
        <end position="716"/>
    </location>
</feature>
<dbReference type="InterPro" id="IPR012910">
    <property type="entry name" value="Plug_dom"/>
</dbReference>
<evidence type="ECO:0000256" key="6">
    <source>
        <dbReference type="ARBA" id="ARBA00022496"/>
    </source>
</evidence>
<keyword evidence="5 15" id="KW-1134">Transmembrane beta strand</keyword>
<dbReference type="InterPro" id="IPR037066">
    <property type="entry name" value="Plug_dom_sf"/>
</dbReference>
<dbReference type="InterPro" id="IPR000531">
    <property type="entry name" value="Beta-barrel_TonB"/>
</dbReference>
<evidence type="ECO:0000256" key="5">
    <source>
        <dbReference type="ARBA" id="ARBA00022452"/>
    </source>
</evidence>
<dbReference type="PANTHER" id="PTHR32552">
    <property type="entry name" value="FERRICHROME IRON RECEPTOR-RELATED"/>
    <property type="match status" value="1"/>
</dbReference>
<dbReference type="CDD" id="cd01347">
    <property type="entry name" value="ligand_gated_channel"/>
    <property type="match status" value="1"/>
</dbReference>
<evidence type="ECO:0000256" key="14">
    <source>
        <dbReference type="ARBA" id="ARBA00023237"/>
    </source>
</evidence>
<evidence type="ECO:0000256" key="16">
    <source>
        <dbReference type="PROSITE-ProRule" id="PRU10144"/>
    </source>
</evidence>
<feature type="signal peptide" evidence="18">
    <location>
        <begin position="1"/>
        <end position="21"/>
    </location>
</feature>
<evidence type="ECO:0000256" key="7">
    <source>
        <dbReference type="ARBA" id="ARBA00022692"/>
    </source>
</evidence>
<comment type="subcellular location">
    <subcellularLocation>
        <location evidence="1 15">Cell outer membrane</location>
        <topology evidence="1 15">Multi-pass membrane protein</topology>
    </subcellularLocation>
</comment>